<reference evidence="1 2" key="1">
    <citation type="submission" date="2016-10" db="EMBL/GenBank/DDBJ databases">
        <authorList>
            <person name="de Groot N.N."/>
        </authorList>
    </citation>
    <scope>NUCLEOTIDE SEQUENCE [LARGE SCALE GENOMIC DNA]</scope>
    <source>
        <strain evidence="1 2">Vu-144</strain>
    </source>
</reference>
<evidence type="ECO:0000313" key="1">
    <source>
        <dbReference type="EMBL" id="SEA53068.1"/>
    </source>
</evidence>
<proteinExistence type="predicted"/>
<evidence type="ECO:0000313" key="2">
    <source>
        <dbReference type="Proteomes" id="UP000199041"/>
    </source>
</evidence>
<dbReference type="Proteomes" id="UP000199041">
    <property type="component" value="Unassembled WGS sequence"/>
</dbReference>
<protein>
    <submittedName>
        <fullName evidence="1">Uncharacterized protein</fullName>
    </submittedName>
</protein>
<organism evidence="1 2">
    <name type="scientific">Arachidicoccus rhizosphaerae</name>
    <dbReference type="NCBI Taxonomy" id="551991"/>
    <lineage>
        <taxon>Bacteria</taxon>
        <taxon>Pseudomonadati</taxon>
        <taxon>Bacteroidota</taxon>
        <taxon>Chitinophagia</taxon>
        <taxon>Chitinophagales</taxon>
        <taxon>Chitinophagaceae</taxon>
        <taxon>Arachidicoccus</taxon>
    </lineage>
</organism>
<dbReference type="EMBL" id="FNQY01000025">
    <property type="protein sequence ID" value="SEA53068.1"/>
    <property type="molecule type" value="Genomic_DNA"/>
</dbReference>
<keyword evidence="2" id="KW-1185">Reference proteome</keyword>
<sequence length="208" mass="24609">MILDKLNYVTLTVLDIDVKSCQIMLDKILNNGPIVKYKMSINTIETDKIYVGNPLYNGMIKILIWEPKYIPGKTAFFSNIMDGYATLIYKLCSRNQLSCISVDFTNTKYTKDDRPAFFFRYYNFTDNKNIDRFIYAIKETHKWVFYENGEVQPFEDISNYQNKIKPKRINKEIILGYLRKVNIDIEDDNFWDSKDGKGVYFNQIIQND</sequence>
<dbReference type="STRING" id="551991.SAMN05192529_12546"/>
<dbReference type="OrthoDB" id="1073876at2"/>
<name>A0A1H4BY52_9BACT</name>
<dbReference type="RefSeq" id="WP_091400583.1">
    <property type="nucleotide sequence ID" value="NZ_FNQY01000025.1"/>
</dbReference>
<gene>
    <name evidence="1" type="ORF">SAMN05192529_12546</name>
</gene>
<accession>A0A1H4BY52</accession>
<dbReference type="AlphaFoldDB" id="A0A1H4BY52"/>